<dbReference type="GO" id="GO:0016740">
    <property type="term" value="F:transferase activity"/>
    <property type="evidence" value="ECO:0007669"/>
    <property type="project" value="UniProtKB-KW"/>
</dbReference>
<dbReference type="Gene3D" id="3.90.550.10">
    <property type="entry name" value="Spore Coat Polysaccharide Biosynthesis Protein SpsA, Chain A"/>
    <property type="match status" value="1"/>
</dbReference>
<organism evidence="1 2">
    <name type="scientific">Oceaniradius stylonematis</name>
    <dbReference type="NCBI Taxonomy" id="2184161"/>
    <lineage>
        <taxon>Bacteria</taxon>
        <taxon>Pseudomonadati</taxon>
        <taxon>Pseudomonadota</taxon>
        <taxon>Alphaproteobacteria</taxon>
        <taxon>Hyphomicrobiales</taxon>
        <taxon>Ahrensiaceae</taxon>
        <taxon>Oceaniradius</taxon>
    </lineage>
</organism>
<keyword evidence="2" id="KW-1185">Reference proteome</keyword>
<gene>
    <name evidence="1" type="ORF">DEM25_009385</name>
</gene>
<accession>A0A3A8AMB6</accession>
<dbReference type="OrthoDB" id="9811214at2"/>
<evidence type="ECO:0000313" key="2">
    <source>
        <dbReference type="Proteomes" id="UP000246132"/>
    </source>
</evidence>
<dbReference type="RefSeq" id="WP_109766598.1">
    <property type="nucleotide sequence ID" value="NZ_CP159474.1"/>
</dbReference>
<dbReference type="Proteomes" id="UP000246132">
    <property type="component" value="Unassembled WGS sequence"/>
</dbReference>
<sequence length="176" mass="18632">MLSVLVPTHNDEDRLAHMLPDLVRHAVSGAVSDVLVLDHDSSDETARVGEIAGCTIIDASKADVSAMLDTARGLWILVLPPGARLVGDWLAAVETHINAPTGAAGAARFRMARDPGQSFWARLFARRGLTGPFARGFLISKAQAQALSRPGMTLDALPRGVAVRTLRAGLLPPASR</sequence>
<protein>
    <submittedName>
        <fullName evidence="1">Glycosyl transferase family 2</fullName>
    </submittedName>
</protein>
<dbReference type="SUPFAM" id="SSF53448">
    <property type="entry name" value="Nucleotide-diphospho-sugar transferases"/>
    <property type="match status" value="1"/>
</dbReference>
<dbReference type="EMBL" id="QFWV02000005">
    <property type="protein sequence ID" value="RKF06851.1"/>
    <property type="molecule type" value="Genomic_DNA"/>
</dbReference>
<comment type="caution">
    <text evidence="1">The sequence shown here is derived from an EMBL/GenBank/DDBJ whole genome shotgun (WGS) entry which is preliminary data.</text>
</comment>
<dbReference type="InterPro" id="IPR029044">
    <property type="entry name" value="Nucleotide-diphossugar_trans"/>
</dbReference>
<evidence type="ECO:0000313" key="1">
    <source>
        <dbReference type="EMBL" id="RKF06851.1"/>
    </source>
</evidence>
<proteinExistence type="predicted"/>
<dbReference type="AlphaFoldDB" id="A0A3A8AMB6"/>
<name>A0A3A8AMB6_9HYPH</name>
<reference evidence="1 2" key="1">
    <citation type="journal article" date="2018" name="Int. J. Syst. Bacteriol.">
        <title>Oceaniradius stylonemae gen. nov., sp. nov., isolated from a red alga, Stylonema cornu-cervi.</title>
        <authorList>
            <person name="Jeong S."/>
        </authorList>
    </citation>
    <scope>NUCLEOTIDE SEQUENCE [LARGE SCALE GENOMIC DNA]</scope>
    <source>
        <strain evidence="1 2">StC1</strain>
    </source>
</reference>
<keyword evidence="1" id="KW-0808">Transferase</keyword>